<name>A0A8F8PK94_9VIRU</name>
<reference evidence="2" key="1">
    <citation type="submission" date="2021-06" db="EMBL/GenBank/DDBJ databases">
        <authorList>
            <person name="Rolland C."/>
        </authorList>
    </citation>
    <scope>NUCLEOTIDE SEQUENCE</scope>
    <source>
        <strain evidence="2">347.936635</strain>
    </source>
</reference>
<keyword evidence="1" id="KW-0812">Transmembrane</keyword>
<dbReference type="EMBL" id="MZ420154">
    <property type="protein sequence ID" value="QYA18531.1"/>
    <property type="molecule type" value="Genomic_DNA"/>
</dbReference>
<dbReference type="Gene3D" id="3.10.28.10">
    <property type="entry name" value="Homing endonucleases"/>
    <property type="match status" value="1"/>
</dbReference>
<organism evidence="2">
    <name type="scientific">Clandestinovirus</name>
    <dbReference type="NCBI Taxonomy" id="2831644"/>
    <lineage>
        <taxon>Viruses</taxon>
    </lineage>
</organism>
<protein>
    <submittedName>
        <fullName evidence="2">LAGLIDADG homing endonuclease</fullName>
    </submittedName>
</protein>
<gene>
    <name evidence="2" type="ORF">KOM_12_262</name>
</gene>
<dbReference type="SUPFAM" id="SSF55608">
    <property type="entry name" value="Homing endonucleases"/>
    <property type="match status" value="1"/>
</dbReference>
<keyword evidence="1" id="KW-1133">Transmembrane helix</keyword>
<dbReference type="GO" id="GO:0004519">
    <property type="term" value="F:endonuclease activity"/>
    <property type="evidence" value="ECO:0007669"/>
    <property type="project" value="UniProtKB-KW"/>
</dbReference>
<evidence type="ECO:0000256" key="1">
    <source>
        <dbReference type="SAM" id="Phobius"/>
    </source>
</evidence>
<accession>A0A8F8PK94</accession>
<keyword evidence="2" id="KW-0378">Hydrolase</keyword>
<evidence type="ECO:0000313" key="2">
    <source>
        <dbReference type="EMBL" id="QYA18531.1"/>
    </source>
</evidence>
<proteinExistence type="predicted"/>
<feature type="transmembrane region" description="Helical" evidence="1">
    <location>
        <begin position="163"/>
        <end position="185"/>
    </location>
</feature>
<keyword evidence="2" id="KW-0540">Nuclease</keyword>
<dbReference type="InterPro" id="IPR027434">
    <property type="entry name" value="Homing_endonucl"/>
</dbReference>
<keyword evidence="1" id="KW-0472">Membrane</keyword>
<sequence>MAHYYEPYPSIFLGGCIKQKLSTKPTVNPFYVVSFQHKNKGFNKQFAIKKYPSNEECVAACDQYRRQVSDQYGYTCIRPVLTESTKQYIAGFFDGDGCLELCKTKGEHVHFRVTIGQSQIEGIPDVLKFISECYRATYTFNDPMAEKAKRKDKHKVKRKPHHIIRIGGCYCVWFLLDVLVPYSILKSGQALCALRMMSIEHSERPKMFASFYCMKEMDFYQRIPIDSSDPRLTPAYITGMFDAEGTVASSRITSISIAQDSSPNLLRAILLKYGNPESTQNLTAEVNICGPYAEKLMRNMLRYSISKRSQIEAALQMRDYRKRKTLTEDLQQEFIRELKRAKKM</sequence>
<keyword evidence="2" id="KW-0255">Endonuclease</keyword>